<feature type="compositionally biased region" description="Basic residues" evidence="1">
    <location>
        <begin position="466"/>
        <end position="476"/>
    </location>
</feature>
<feature type="compositionally biased region" description="Low complexity" evidence="1">
    <location>
        <begin position="504"/>
        <end position="538"/>
    </location>
</feature>
<feature type="compositionally biased region" description="Polar residues" evidence="1">
    <location>
        <begin position="437"/>
        <end position="449"/>
    </location>
</feature>
<organism evidence="3 4">
    <name type="scientific">Rubroshorea leprosula</name>
    <dbReference type="NCBI Taxonomy" id="152421"/>
    <lineage>
        <taxon>Eukaryota</taxon>
        <taxon>Viridiplantae</taxon>
        <taxon>Streptophyta</taxon>
        <taxon>Embryophyta</taxon>
        <taxon>Tracheophyta</taxon>
        <taxon>Spermatophyta</taxon>
        <taxon>Magnoliopsida</taxon>
        <taxon>eudicotyledons</taxon>
        <taxon>Gunneridae</taxon>
        <taxon>Pentapetalae</taxon>
        <taxon>rosids</taxon>
        <taxon>malvids</taxon>
        <taxon>Malvales</taxon>
        <taxon>Dipterocarpaceae</taxon>
        <taxon>Rubroshorea</taxon>
    </lineage>
</organism>
<dbReference type="Proteomes" id="UP001054252">
    <property type="component" value="Unassembled WGS sequence"/>
</dbReference>
<evidence type="ECO:0000313" key="4">
    <source>
        <dbReference type="Proteomes" id="UP001054252"/>
    </source>
</evidence>
<accession>A0AAV5K799</accession>
<sequence>MLATPTPNPLPEAPSLPKPPPPPDILAIFPEERQAARSAPTHGTDEVPSSQPHGSTDPPKSFRDSLLDGLANKTPPLVSYEELVEANLAVDSPMADDGADPPQVKVPRVKIPKAIWQRLCVPWKNAVIIKLLGKSINFRILHARLLKEWRTEQEYEVIDVGMGYFIVRFATPEDCSRILTGGPYKFFDHYLAIQPWEPSFHPAREKAPKTAVWVKLHGVPSMCFHEAIVLYLASKLGKPIKVDSITLLGMREKFARVCVEVDLSQKLPSTFDLDLEELPQTMVLVQYEGLHRICFHYGEFGHTEDYCHYKHPGKTISTGNPNAQAMIELTQALKPNMAENNMEPTRNRKPDQPTKVSASLQAILRIMVKPRGVENGNGAKFSQQNRFAIMEDLMDEETDLIGAIKGKEVIEVGNFGNSSGDSLAMDITHSPILEAQLSSPTHQEVSKSTALPPIPPPTPNSCSVKPKSKPSKKKTKTLGPVPKESKTSAPKPYDPLIVSKKQSDSSLVPPSTLPPTGSSSNVSIGQATPTTPSPTQQAATTLQMLPSIQVAPMSLLETPSTPNLSQAGKPSLTLRPDQNLVANHTSQLTRQVLPMVATQDSVATPFAPSQ</sequence>
<evidence type="ECO:0000256" key="1">
    <source>
        <dbReference type="SAM" id="MobiDB-lite"/>
    </source>
</evidence>
<dbReference type="InterPro" id="IPR040256">
    <property type="entry name" value="At4g02000-like"/>
</dbReference>
<comment type="caution">
    <text evidence="3">The sequence shown here is derived from an EMBL/GenBank/DDBJ whole genome shotgun (WGS) entry which is preliminary data.</text>
</comment>
<proteinExistence type="predicted"/>
<dbReference type="EMBL" id="BPVZ01000052">
    <property type="protein sequence ID" value="GKV19005.1"/>
    <property type="molecule type" value="Genomic_DNA"/>
</dbReference>
<evidence type="ECO:0000313" key="3">
    <source>
        <dbReference type="EMBL" id="GKV19005.1"/>
    </source>
</evidence>
<dbReference type="PANTHER" id="PTHR31286:SF99">
    <property type="entry name" value="DUF4283 DOMAIN-CONTAINING PROTEIN"/>
    <property type="match status" value="1"/>
</dbReference>
<dbReference type="InterPro" id="IPR025558">
    <property type="entry name" value="DUF4283"/>
</dbReference>
<dbReference type="AlphaFoldDB" id="A0AAV5K799"/>
<dbReference type="Pfam" id="PF14111">
    <property type="entry name" value="DUF4283"/>
    <property type="match status" value="1"/>
</dbReference>
<protein>
    <recommendedName>
        <fullName evidence="2">DUF4283 domain-containing protein</fullName>
    </recommendedName>
</protein>
<feature type="region of interest" description="Disordered" evidence="1">
    <location>
        <begin position="1"/>
        <end position="68"/>
    </location>
</feature>
<feature type="compositionally biased region" description="Pro residues" evidence="1">
    <location>
        <begin position="1"/>
        <end position="24"/>
    </location>
</feature>
<keyword evidence="4" id="KW-1185">Reference proteome</keyword>
<reference evidence="3 4" key="1">
    <citation type="journal article" date="2021" name="Commun. Biol.">
        <title>The genome of Shorea leprosula (Dipterocarpaceae) highlights the ecological relevance of drought in aseasonal tropical rainforests.</title>
        <authorList>
            <person name="Ng K.K.S."/>
            <person name="Kobayashi M.J."/>
            <person name="Fawcett J.A."/>
            <person name="Hatakeyama M."/>
            <person name="Paape T."/>
            <person name="Ng C.H."/>
            <person name="Ang C.C."/>
            <person name="Tnah L.H."/>
            <person name="Lee C.T."/>
            <person name="Nishiyama T."/>
            <person name="Sese J."/>
            <person name="O'Brien M.J."/>
            <person name="Copetti D."/>
            <person name="Mohd Noor M.I."/>
            <person name="Ong R.C."/>
            <person name="Putra M."/>
            <person name="Sireger I.Z."/>
            <person name="Indrioko S."/>
            <person name="Kosugi Y."/>
            <person name="Izuno A."/>
            <person name="Isagi Y."/>
            <person name="Lee S.L."/>
            <person name="Shimizu K.K."/>
        </authorList>
    </citation>
    <scope>NUCLEOTIDE SEQUENCE [LARGE SCALE GENOMIC DNA]</scope>
    <source>
        <strain evidence="3">214</strain>
    </source>
</reference>
<dbReference type="PANTHER" id="PTHR31286">
    <property type="entry name" value="GLYCINE-RICH CELL WALL STRUCTURAL PROTEIN 1.8-LIKE"/>
    <property type="match status" value="1"/>
</dbReference>
<feature type="domain" description="DUF4283" evidence="2">
    <location>
        <begin position="123"/>
        <end position="203"/>
    </location>
</feature>
<feature type="region of interest" description="Disordered" evidence="1">
    <location>
        <begin position="437"/>
        <end position="538"/>
    </location>
</feature>
<gene>
    <name evidence="3" type="ORF">SLEP1_g29305</name>
</gene>
<name>A0AAV5K799_9ROSI</name>
<evidence type="ECO:0000259" key="2">
    <source>
        <dbReference type="Pfam" id="PF14111"/>
    </source>
</evidence>